<proteinExistence type="predicted"/>
<dbReference type="GO" id="GO:0006152">
    <property type="term" value="P:purine nucleoside catabolic process"/>
    <property type="evidence" value="ECO:0007669"/>
    <property type="project" value="TreeGrafter"/>
</dbReference>
<name>A0A1H0F5D9_9HYPH</name>
<keyword evidence="1 4" id="KW-0378">Hydrolase</keyword>
<keyword evidence="2" id="KW-0326">Glycosidase</keyword>
<dbReference type="STRING" id="1166073.SAMN05192530_102364"/>
<evidence type="ECO:0000313" key="5">
    <source>
        <dbReference type="Proteomes" id="UP000198793"/>
    </source>
</evidence>
<evidence type="ECO:0000256" key="1">
    <source>
        <dbReference type="ARBA" id="ARBA00022801"/>
    </source>
</evidence>
<dbReference type="RefSeq" id="WP_090670542.1">
    <property type="nucleotide sequence ID" value="NZ_FNIT01000002.1"/>
</dbReference>
<dbReference type="PANTHER" id="PTHR12304">
    <property type="entry name" value="INOSINE-URIDINE PREFERRING NUCLEOSIDE HYDROLASE"/>
    <property type="match status" value="1"/>
</dbReference>
<dbReference type="OrthoDB" id="9797882at2"/>
<dbReference type="GO" id="GO:0005829">
    <property type="term" value="C:cytosol"/>
    <property type="evidence" value="ECO:0007669"/>
    <property type="project" value="TreeGrafter"/>
</dbReference>
<accession>A0A1H0F5D9</accession>
<dbReference type="InterPro" id="IPR023186">
    <property type="entry name" value="IUNH"/>
</dbReference>
<evidence type="ECO:0000259" key="3">
    <source>
        <dbReference type="Pfam" id="PF01156"/>
    </source>
</evidence>
<sequence length="301" mass="31176">MTPRPVLVDTDPGLDDALAILLVLAHPGFALRGVTTLAGNIGLERTSANAGALLALAGRHDVPLHAGAAAPSVRAGIDEAAIHGADGLGGVALPAPVPARTGSAARFLAETLRTEAAGTIDLLCLGPLTNLARLLEEAPDAARRIGRVVAMGGTIREPGNVGPMSEFNLAYDPEAADAVLRAGLDLTLVPLDATRRVRASRDTVRDLLALSSPLARKAGEIVEAYFRDAATRESRPLHDPCVPLQLLRPDLFPAETLHLRVDRSDGPEAGRLHVDPTGAPANVALGADGEAALALFVQSLR</sequence>
<feature type="domain" description="Inosine/uridine-preferring nucleoside hydrolase" evidence="3">
    <location>
        <begin position="6"/>
        <end position="291"/>
    </location>
</feature>
<dbReference type="AlphaFoldDB" id="A0A1H0F5D9"/>
<keyword evidence="5" id="KW-1185">Reference proteome</keyword>
<dbReference type="Proteomes" id="UP000198793">
    <property type="component" value="Unassembled WGS sequence"/>
</dbReference>
<dbReference type="PANTHER" id="PTHR12304:SF4">
    <property type="entry name" value="URIDINE NUCLEOSIDASE"/>
    <property type="match status" value="1"/>
</dbReference>
<organism evidence="4 5">
    <name type="scientific">Aureimonas jatrophae</name>
    <dbReference type="NCBI Taxonomy" id="1166073"/>
    <lineage>
        <taxon>Bacteria</taxon>
        <taxon>Pseudomonadati</taxon>
        <taxon>Pseudomonadota</taxon>
        <taxon>Alphaproteobacteria</taxon>
        <taxon>Hyphomicrobiales</taxon>
        <taxon>Aurantimonadaceae</taxon>
        <taxon>Aureimonas</taxon>
    </lineage>
</organism>
<evidence type="ECO:0000256" key="2">
    <source>
        <dbReference type="ARBA" id="ARBA00023295"/>
    </source>
</evidence>
<dbReference type="SUPFAM" id="SSF53590">
    <property type="entry name" value="Nucleoside hydrolase"/>
    <property type="match status" value="1"/>
</dbReference>
<gene>
    <name evidence="4" type="ORF">SAMN05192530_102364</name>
</gene>
<dbReference type="Pfam" id="PF01156">
    <property type="entry name" value="IU_nuc_hydro"/>
    <property type="match status" value="1"/>
</dbReference>
<dbReference type="GO" id="GO:0008477">
    <property type="term" value="F:purine nucleosidase activity"/>
    <property type="evidence" value="ECO:0007669"/>
    <property type="project" value="TreeGrafter"/>
</dbReference>
<protein>
    <submittedName>
        <fullName evidence="4">Purine nucleosidase/pyrimidine-specific ribonucleoside hydrolase</fullName>
    </submittedName>
</protein>
<evidence type="ECO:0000313" key="4">
    <source>
        <dbReference type="EMBL" id="SDN89802.1"/>
    </source>
</evidence>
<dbReference type="EMBL" id="FNIT01000002">
    <property type="protein sequence ID" value="SDN89802.1"/>
    <property type="molecule type" value="Genomic_DNA"/>
</dbReference>
<dbReference type="InterPro" id="IPR001910">
    <property type="entry name" value="Inosine/uridine_hydrolase_dom"/>
</dbReference>
<dbReference type="Gene3D" id="3.90.245.10">
    <property type="entry name" value="Ribonucleoside hydrolase-like"/>
    <property type="match status" value="1"/>
</dbReference>
<dbReference type="InterPro" id="IPR036452">
    <property type="entry name" value="Ribo_hydro-like"/>
</dbReference>
<reference evidence="4 5" key="1">
    <citation type="submission" date="2016-10" db="EMBL/GenBank/DDBJ databases">
        <authorList>
            <person name="de Groot N.N."/>
        </authorList>
    </citation>
    <scope>NUCLEOTIDE SEQUENCE [LARGE SCALE GENOMIC DNA]</scope>
    <source>
        <strain evidence="5">L7-484,KACC 16230,DSM 25025</strain>
    </source>
</reference>